<dbReference type="RefSeq" id="WP_179664599.1">
    <property type="nucleotide sequence ID" value="NZ_JACCBG010000001.1"/>
</dbReference>
<dbReference type="SMART" id="SM00116">
    <property type="entry name" value="CBS"/>
    <property type="match status" value="2"/>
</dbReference>
<dbReference type="InterPro" id="IPR046342">
    <property type="entry name" value="CBS_dom_sf"/>
</dbReference>
<keyword evidence="1 2" id="KW-0129">CBS domain</keyword>
<keyword evidence="6" id="KW-1185">Reference proteome</keyword>
<proteinExistence type="predicted"/>
<feature type="domain" description="CBS" evidence="4">
    <location>
        <begin position="95"/>
        <end position="153"/>
    </location>
</feature>
<dbReference type="PANTHER" id="PTHR43080">
    <property type="entry name" value="CBS DOMAIN-CONTAINING PROTEIN CBSX3, MITOCHONDRIAL"/>
    <property type="match status" value="1"/>
</dbReference>
<organism evidence="5 6">
    <name type="scientific">Nocardioides panaciterrulae</name>
    <dbReference type="NCBI Taxonomy" id="661492"/>
    <lineage>
        <taxon>Bacteria</taxon>
        <taxon>Bacillati</taxon>
        <taxon>Actinomycetota</taxon>
        <taxon>Actinomycetes</taxon>
        <taxon>Propionibacteriales</taxon>
        <taxon>Nocardioidaceae</taxon>
        <taxon>Nocardioides</taxon>
    </lineage>
</organism>
<dbReference type="Pfam" id="PF00571">
    <property type="entry name" value="CBS"/>
    <property type="match status" value="2"/>
</dbReference>
<dbReference type="SUPFAM" id="SSF54631">
    <property type="entry name" value="CBS-domain pair"/>
    <property type="match status" value="1"/>
</dbReference>
<dbReference type="AlphaFoldDB" id="A0A7Y9E8B5"/>
<accession>A0A7Y9E8B5</accession>
<gene>
    <name evidence="5" type="ORF">BJZ21_003118</name>
</gene>
<feature type="region of interest" description="Disordered" evidence="3">
    <location>
        <begin position="1"/>
        <end position="24"/>
    </location>
</feature>
<feature type="domain" description="CBS" evidence="4">
    <location>
        <begin position="31"/>
        <end position="90"/>
    </location>
</feature>
<dbReference type="Proteomes" id="UP000535511">
    <property type="component" value="Unassembled WGS sequence"/>
</dbReference>
<name>A0A7Y9E8B5_9ACTN</name>
<dbReference type="InterPro" id="IPR051257">
    <property type="entry name" value="Diverse_CBS-Domain"/>
</dbReference>
<evidence type="ECO:0000313" key="6">
    <source>
        <dbReference type="Proteomes" id="UP000535511"/>
    </source>
</evidence>
<comment type="caution">
    <text evidence="5">The sequence shown here is derived from an EMBL/GenBank/DDBJ whole genome shotgun (WGS) entry which is preliminary data.</text>
</comment>
<sequence length="162" mass="17387">MIDPERELAAPPDLPEPPDDAAGEPLVADIMSRRLVAVRSDVDLMVAVDVFLRHAVRHLLVVDPDRTFRGLLSAEHVLAAIATTGGGRPSVGAHVGGRPPRVRRDATVREAAEVMLAELVDALPVVDHDGRVVGLVTWTDIVALVAGHHLGARRVTPARRVR</sequence>
<protein>
    <submittedName>
        <fullName evidence="5">Putative transcriptional regulator</fullName>
    </submittedName>
</protein>
<evidence type="ECO:0000256" key="1">
    <source>
        <dbReference type="ARBA" id="ARBA00023122"/>
    </source>
</evidence>
<dbReference type="EMBL" id="JACCBG010000001">
    <property type="protein sequence ID" value="NYD43035.1"/>
    <property type="molecule type" value="Genomic_DNA"/>
</dbReference>
<evidence type="ECO:0000256" key="2">
    <source>
        <dbReference type="PROSITE-ProRule" id="PRU00703"/>
    </source>
</evidence>
<evidence type="ECO:0000259" key="4">
    <source>
        <dbReference type="PROSITE" id="PS51371"/>
    </source>
</evidence>
<dbReference type="PROSITE" id="PS51371">
    <property type="entry name" value="CBS"/>
    <property type="match status" value="2"/>
</dbReference>
<reference evidence="5 6" key="1">
    <citation type="submission" date="2020-07" db="EMBL/GenBank/DDBJ databases">
        <title>Sequencing the genomes of 1000 actinobacteria strains.</title>
        <authorList>
            <person name="Klenk H.-P."/>
        </authorList>
    </citation>
    <scope>NUCLEOTIDE SEQUENCE [LARGE SCALE GENOMIC DNA]</scope>
    <source>
        <strain evidence="5 6">DSM 21350</strain>
    </source>
</reference>
<evidence type="ECO:0000256" key="3">
    <source>
        <dbReference type="SAM" id="MobiDB-lite"/>
    </source>
</evidence>
<evidence type="ECO:0000313" key="5">
    <source>
        <dbReference type="EMBL" id="NYD43035.1"/>
    </source>
</evidence>
<dbReference type="Gene3D" id="3.10.580.10">
    <property type="entry name" value="CBS-domain"/>
    <property type="match status" value="2"/>
</dbReference>
<dbReference type="InterPro" id="IPR000644">
    <property type="entry name" value="CBS_dom"/>
</dbReference>
<dbReference type="PANTHER" id="PTHR43080:SF26">
    <property type="entry name" value="REGULATORY PROTEIN"/>
    <property type="match status" value="1"/>
</dbReference>